<dbReference type="GO" id="GO:0042371">
    <property type="term" value="P:vitamin K biosynthetic process"/>
    <property type="evidence" value="ECO:0007669"/>
    <property type="project" value="TreeGrafter"/>
</dbReference>
<comment type="caution">
    <text evidence="4">The sequence shown here is derived from an EMBL/GenBank/DDBJ whole genome shotgun (WGS) entry which is preliminary data.</text>
</comment>
<accession>X0UHA9</accession>
<dbReference type="PANTHER" id="PTHR13929:SF0">
    <property type="entry name" value="UBIA PRENYLTRANSFERASE DOMAIN-CONTAINING PROTEIN 1"/>
    <property type="match status" value="1"/>
</dbReference>
<dbReference type="InterPro" id="IPR026046">
    <property type="entry name" value="UBIAD1"/>
</dbReference>
<dbReference type="EMBL" id="BARS01012566">
    <property type="protein sequence ID" value="GAF87905.1"/>
    <property type="molecule type" value="Genomic_DNA"/>
</dbReference>
<keyword evidence="3" id="KW-0472">Membrane</keyword>
<dbReference type="GO" id="GO:0004659">
    <property type="term" value="F:prenyltransferase activity"/>
    <property type="evidence" value="ECO:0007669"/>
    <property type="project" value="InterPro"/>
</dbReference>
<organism evidence="4">
    <name type="scientific">marine sediment metagenome</name>
    <dbReference type="NCBI Taxonomy" id="412755"/>
    <lineage>
        <taxon>unclassified sequences</taxon>
        <taxon>metagenomes</taxon>
        <taxon>ecological metagenomes</taxon>
    </lineage>
</organism>
<evidence type="ECO:0000256" key="3">
    <source>
        <dbReference type="SAM" id="Phobius"/>
    </source>
</evidence>
<feature type="transmembrane region" description="Helical" evidence="3">
    <location>
        <begin position="47"/>
        <end position="66"/>
    </location>
</feature>
<evidence type="ECO:0000313" key="4">
    <source>
        <dbReference type="EMBL" id="GAF87905.1"/>
    </source>
</evidence>
<proteinExistence type="predicted"/>
<gene>
    <name evidence="4" type="ORF">S01H1_22314</name>
</gene>
<protein>
    <recommendedName>
        <fullName evidence="5">1,4-dihydroxy-2-naphthoate octaprenyltransferase</fullName>
    </recommendedName>
</protein>
<keyword evidence="3" id="KW-0812">Transmembrane</keyword>
<dbReference type="AlphaFoldDB" id="X0UHA9"/>
<dbReference type="GO" id="GO:0009234">
    <property type="term" value="P:menaquinone biosynthetic process"/>
    <property type="evidence" value="ECO:0007669"/>
    <property type="project" value="TreeGrafter"/>
</dbReference>
<dbReference type="PANTHER" id="PTHR13929">
    <property type="entry name" value="1,4-DIHYDROXY-2-NAPHTHOATE OCTAPRENYLTRANSFERASE"/>
    <property type="match status" value="1"/>
</dbReference>
<evidence type="ECO:0008006" key="5">
    <source>
        <dbReference type="Google" id="ProtNLM"/>
    </source>
</evidence>
<evidence type="ECO:0000256" key="2">
    <source>
        <dbReference type="SAM" id="MobiDB-lite"/>
    </source>
</evidence>
<feature type="transmembrane region" description="Helical" evidence="3">
    <location>
        <begin position="21"/>
        <end position="41"/>
    </location>
</feature>
<name>X0UHA9_9ZZZZ</name>
<keyword evidence="1" id="KW-0808">Transferase</keyword>
<keyword evidence="3" id="KW-1133">Transmembrane helix</keyword>
<evidence type="ECO:0000256" key="1">
    <source>
        <dbReference type="ARBA" id="ARBA00022679"/>
    </source>
</evidence>
<sequence>MRILKRVIDRTGDWLKASRAPFFLDVVLCVCVGAAAAWYEAARFDGWGLAACLAGVVLLNAGTNLANDYYDHLSGADGANPNPTPFSGGSRAIQE</sequence>
<feature type="non-terminal residue" evidence="4">
    <location>
        <position position="95"/>
    </location>
</feature>
<reference evidence="4" key="1">
    <citation type="journal article" date="2014" name="Front. Microbiol.">
        <title>High frequency of phylogenetically diverse reductive dehalogenase-homologous genes in deep subseafloor sedimentary metagenomes.</title>
        <authorList>
            <person name="Kawai M."/>
            <person name="Futagami T."/>
            <person name="Toyoda A."/>
            <person name="Takaki Y."/>
            <person name="Nishi S."/>
            <person name="Hori S."/>
            <person name="Arai W."/>
            <person name="Tsubouchi T."/>
            <person name="Morono Y."/>
            <person name="Uchiyama I."/>
            <person name="Ito T."/>
            <person name="Fujiyama A."/>
            <person name="Inagaki F."/>
            <person name="Takami H."/>
        </authorList>
    </citation>
    <scope>NUCLEOTIDE SEQUENCE</scope>
    <source>
        <strain evidence="4">Expedition CK06-06</strain>
    </source>
</reference>
<feature type="region of interest" description="Disordered" evidence="2">
    <location>
        <begin position="76"/>
        <end position="95"/>
    </location>
</feature>